<sequence>MTRMPMLTVNGGIEIFPLPLNEEEHIFDPWRIKYTKSHILHSKCSKNEESCGDDPQPCQFCVYNSALEMPHMPDMVFPNNILYLQHKNGAKIEFNALDALKRVSNGKIHLQLACAEAWKESRSDCKEYLEEKVKPFDWTFTTDYMGTMEGVTIEETEERINVEKLKEKEHIRFYQELTLFEDELHDHGVVSLSVKIRVMPGSFFILLRYFLRIDNVMLKINDTRLYHEFGKNYILREYTSREAQVKDIDASPTLFVEPSCIAPHLPLTQSHYDKLILPEKPTEPVNPKKTVPNATTETAEAASSEASVDKSVNNLMT</sequence>
<keyword evidence="4" id="KW-1185">Reference proteome</keyword>
<dbReference type="PANTHER" id="PTHR21021">
    <property type="entry name" value="GAF/PUTATIVE CYTOSKELETAL PROTEIN"/>
    <property type="match status" value="1"/>
</dbReference>
<evidence type="ECO:0000256" key="2">
    <source>
        <dbReference type="ARBA" id="ARBA00018951"/>
    </source>
</evidence>
<comment type="similarity">
    <text evidence="1">Belongs to the TIP41 family.</text>
</comment>
<dbReference type="Proteomes" id="UP000694866">
    <property type="component" value="Unplaced"/>
</dbReference>
<evidence type="ECO:0000313" key="4">
    <source>
        <dbReference type="Proteomes" id="UP000694866"/>
    </source>
</evidence>
<evidence type="ECO:0000256" key="1">
    <source>
        <dbReference type="ARBA" id="ARBA00006658"/>
    </source>
</evidence>
<reference evidence="5" key="1">
    <citation type="submission" date="2025-08" db="UniProtKB">
        <authorList>
            <consortium name="RefSeq"/>
        </authorList>
    </citation>
    <scope>IDENTIFICATION</scope>
    <source>
        <strain evidence="5">USDA-PBARC FA_bdor</strain>
        <tissue evidence="5">Whole organism</tissue>
    </source>
</reference>
<feature type="compositionally biased region" description="Low complexity" evidence="3">
    <location>
        <begin position="294"/>
        <end position="306"/>
    </location>
</feature>
<dbReference type="Pfam" id="PF04176">
    <property type="entry name" value="TIP41"/>
    <property type="match status" value="1"/>
</dbReference>
<name>A0A9R1UAZ1_9HYME</name>
<evidence type="ECO:0000313" key="5">
    <source>
        <dbReference type="RefSeq" id="XP_011315521.1"/>
    </source>
</evidence>
<dbReference type="GO" id="GO:0005829">
    <property type="term" value="C:cytosol"/>
    <property type="evidence" value="ECO:0007669"/>
    <property type="project" value="TreeGrafter"/>
</dbReference>
<organism evidence="4 5">
    <name type="scientific">Fopius arisanus</name>
    <dbReference type="NCBI Taxonomy" id="64838"/>
    <lineage>
        <taxon>Eukaryota</taxon>
        <taxon>Metazoa</taxon>
        <taxon>Ecdysozoa</taxon>
        <taxon>Arthropoda</taxon>
        <taxon>Hexapoda</taxon>
        <taxon>Insecta</taxon>
        <taxon>Pterygota</taxon>
        <taxon>Neoptera</taxon>
        <taxon>Endopterygota</taxon>
        <taxon>Hymenoptera</taxon>
        <taxon>Apocrita</taxon>
        <taxon>Ichneumonoidea</taxon>
        <taxon>Braconidae</taxon>
        <taxon>Opiinae</taxon>
        <taxon>Fopius</taxon>
    </lineage>
</organism>
<dbReference type="AlphaFoldDB" id="A0A9R1UAZ1"/>
<dbReference type="RefSeq" id="XP_011315521.1">
    <property type="nucleotide sequence ID" value="XM_011317219.1"/>
</dbReference>
<protein>
    <recommendedName>
        <fullName evidence="2">TIP41-like protein</fullName>
    </recommendedName>
</protein>
<gene>
    <name evidence="5" type="primary">LOC105274273</name>
</gene>
<proteinExistence type="inferred from homology"/>
<dbReference type="PANTHER" id="PTHR21021:SF16">
    <property type="entry name" value="TIP41-LIKE PROTEIN"/>
    <property type="match status" value="1"/>
</dbReference>
<feature type="region of interest" description="Disordered" evidence="3">
    <location>
        <begin position="278"/>
        <end position="317"/>
    </location>
</feature>
<dbReference type="GeneID" id="105274273"/>
<accession>A0A9R1UAZ1</accession>
<dbReference type="GO" id="GO:0031929">
    <property type="term" value="P:TOR signaling"/>
    <property type="evidence" value="ECO:0007669"/>
    <property type="project" value="TreeGrafter"/>
</dbReference>
<dbReference type="OrthoDB" id="10253878at2759"/>
<evidence type="ECO:0000256" key="3">
    <source>
        <dbReference type="SAM" id="MobiDB-lite"/>
    </source>
</evidence>
<dbReference type="InterPro" id="IPR007303">
    <property type="entry name" value="TIP41-like"/>
</dbReference>
<dbReference type="InterPro" id="IPR051330">
    <property type="entry name" value="Phosphatase_reg/MetRdx"/>
</dbReference>
<dbReference type="KEGG" id="fas:105274273"/>